<dbReference type="Pfam" id="PF01368">
    <property type="entry name" value="DHH"/>
    <property type="match status" value="1"/>
</dbReference>
<keyword evidence="4" id="KW-0378">Hydrolase</keyword>
<evidence type="ECO:0000313" key="10">
    <source>
        <dbReference type="Proteomes" id="UP000317078"/>
    </source>
</evidence>
<dbReference type="PANTHER" id="PTHR30255:SF2">
    <property type="entry name" value="SINGLE-STRANDED-DNA-SPECIFIC EXONUCLEASE RECJ"/>
    <property type="match status" value="1"/>
</dbReference>
<dbReference type="InterPro" id="IPR001667">
    <property type="entry name" value="DDH_dom"/>
</dbReference>
<protein>
    <recommendedName>
        <fullName evidence="2">Single-stranded-DNA-specific exonuclease RecJ</fullName>
    </recommendedName>
</protein>
<feature type="domain" description="RecJ OB" evidence="8">
    <location>
        <begin position="482"/>
        <end position="592"/>
    </location>
</feature>
<dbReference type="GO" id="GO:0003676">
    <property type="term" value="F:nucleic acid binding"/>
    <property type="evidence" value="ECO:0007669"/>
    <property type="project" value="InterPro"/>
</dbReference>
<evidence type="ECO:0000259" key="8">
    <source>
        <dbReference type="Pfam" id="PF17768"/>
    </source>
</evidence>
<comment type="similarity">
    <text evidence="1">Belongs to the RecJ family.</text>
</comment>
<dbReference type="AlphaFoldDB" id="A0A502FW77"/>
<evidence type="ECO:0000256" key="3">
    <source>
        <dbReference type="ARBA" id="ARBA00022722"/>
    </source>
</evidence>
<dbReference type="Gene3D" id="3.90.1640.30">
    <property type="match status" value="1"/>
</dbReference>
<dbReference type="InterPro" id="IPR038763">
    <property type="entry name" value="DHH_sf"/>
</dbReference>
<dbReference type="Gene3D" id="3.10.310.30">
    <property type="match status" value="1"/>
</dbReference>
<dbReference type="Pfam" id="PF17768">
    <property type="entry name" value="RecJ_OB"/>
    <property type="match status" value="1"/>
</dbReference>
<dbReference type="SUPFAM" id="SSF64182">
    <property type="entry name" value="DHH phosphoesterases"/>
    <property type="match status" value="1"/>
</dbReference>
<dbReference type="GO" id="GO:0006281">
    <property type="term" value="P:DNA repair"/>
    <property type="evidence" value="ECO:0007669"/>
    <property type="project" value="InterPro"/>
</dbReference>
<sequence>MPDGGPDAAAEAVLGVTRSATGRRWVWRAGDARTGLAIAQRLAVPELVGRLLAARGVGVEGAAEFLEPRLRAAMPDPSCLRDMDRAAARLAEAVRAGERVAVFADYDADGACAGALTTRVLRDLGASVTHYVPDRIKEGYGPNAPAIAALCDAGATLIVCVDCGISAAAALSAAEGRADVVVLDHHKAEGPPPPILATVNPNRLDCDSGLGFLCAGAICFMTAVALHRHLRKAGHFEGRAEPPLLDLLDLVATATVCDVMPLTGLNRALVAQGLRVMARRGRPGIAALLEVAGVKDVPSAHSLGFALGPRLNASGRIGESDLALRLLLEEDPLEARAMAERLDGTNRRRQEVEAGVMETALRLAEAAAAAGDPVLLIVGEGWHPGVVGIVAGRVKERFNRPAIVAGLADGLAKGSGRSVPGLDLGAAVIAARQAGLLETGGGHAMAAGLSFRAGRLEEVRAFLSERLARAADLPGAAALVVEGTLTVAAANTAMAEQVARLAPFGTGNEEPVFALRHARVVRADRVGKEGATIRLFLEGEGGGRLKAVCFRAKEGPLAELLLGPRNVPLHLCGVLRAESWNGEVSTCLHVQDAAPA</sequence>
<gene>
    <name evidence="9" type="primary">recJ</name>
    <name evidence="9" type="ORF">EAH89_17100</name>
</gene>
<keyword evidence="10" id="KW-1185">Reference proteome</keyword>
<dbReference type="InterPro" id="IPR003156">
    <property type="entry name" value="DHHA1_dom"/>
</dbReference>
<dbReference type="OrthoDB" id="9809852at2"/>
<evidence type="ECO:0000256" key="5">
    <source>
        <dbReference type="ARBA" id="ARBA00022839"/>
    </source>
</evidence>
<dbReference type="GO" id="GO:0008409">
    <property type="term" value="F:5'-3' exonuclease activity"/>
    <property type="evidence" value="ECO:0007669"/>
    <property type="project" value="InterPro"/>
</dbReference>
<organism evidence="9 10">
    <name type="scientific">Muricoccus nepalensis</name>
    <dbReference type="NCBI Taxonomy" id="1854500"/>
    <lineage>
        <taxon>Bacteria</taxon>
        <taxon>Pseudomonadati</taxon>
        <taxon>Pseudomonadota</taxon>
        <taxon>Alphaproteobacteria</taxon>
        <taxon>Acetobacterales</taxon>
        <taxon>Roseomonadaceae</taxon>
        <taxon>Muricoccus</taxon>
    </lineage>
</organism>
<accession>A0A502FW77</accession>
<evidence type="ECO:0000256" key="1">
    <source>
        <dbReference type="ARBA" id="ARBA00005915"/>
    </source>
</evidence>
<evidence type="ECO:0000256" key="2">
    <source>
        <dbReference type="ARBA" id="ARBA00019841"/>
    </source>
</evidence>
<feature type="domain" description="DHHA1" evidence="7">
    <location>
        <begin position="374"/>
        <end position="467"/>
    </location>
</feature>
<name>A0A502FW77_9PROT</name>
<dbReference type="InterPro" id="IPR051673">
    <property type="entry name" value="SSDNA_exonuclease_RecJ"/>
</dbReference>
<dbReference type="Proteomes" id="UP000317078">
    <property type="component" value="Unassembled WGS sequence"/>
</dbReference>
<evidence type="ECO:0000259" key="6">
    <source>
        <dbReference type="Pfam" id="PF01368"/>
    </source>
</evidence>
<dbReference type="EMBL" id="RCZP01000018">
    <property type="protein sequence ID" value="TPG53306.1"/>
    <property type="molecule type" value="Genomic_DNA"/>
</dbReference>
<dbReference type="InterPro" id="IPR004610">
    <property type="entry name" value="RecJ"/>
</dbReference>
<dbReference type="GO" id="GO:0006310">
    <property type="term" value="P:DNA recombination"/>
    <property type="evidence" value="ECO:0007669"/>
    <property type="project" value="InterPro"/>
</dbReference>
<proteinExistence type="inferred from homology"/>
<keyword evidence="3" id="KW-0540">Nuclease</keyword>
<dbReference type="Pfam" id="PF02272">
    <property type="entry name" value="DHHA1"/>
    <property type="match status" value="1"/>
</dbReference>
<evidence type="ECO:0000256" key="4">
    <source>
        <dbReference type="ARBA" id="ARBA00022801"/>
    </source>
</evidence>
<feature type="domain" description="DDH" evidence="6">
    <location>
        <begin position="99"/>
        <end position="254"/>
    </location>
</feature>
<keyword evidence="5 9" id="KW-0269">Exonuclease</keyword>
<evidence type="ECO:0000313" key="9">
    <source>
        <dbReference type="EMBL" id="TPG53306.1"/>
    </source>
</evidence>
<dbReference type="NCBIfam" id="TIGR00644">
    <property type="entry name" value="recJ"/>
    <property type="match status" value="1"/>
</dbReference>
<dbReference type="PANTHER" id="PTHR30255">
    <property type="entry name" value="SINGLE-STRANDED-DNA-SPECIFIC EXONUCLEASE RECJ"/>
    <property type="match status" value="1"/>
</dbReference>
<dbReference type="InterPro" id="IPR041122">
    <property type="entry name" value="RecJ_OB"/>
</dbReference>
<comment type="caution">
    <text evidence="9">The sequence shown here is derived from an EMBL/GenBank/DDBJ whole genome shotgun (WGS) entry which is preliminary data.</text>
</comment>
<reference evidence="9 10" key="1">
    <citation type="journal article" date="2019" name="Environ. Microbiol.">
        <title>Species interactions and distinct microbial communities in high Arctic permafrost affected cryosols are associated with the CH4 and CO2 gas fluxes.</title>
        <authorList>
            <person name="Altshuler I."/>
            <person name="Hamel J."/>
            <person name="Turney S."/>
            <person name="Magnuson E."/>
            <person name="Levesque R."/>
            <person name="Greer C."/>
            <person name="Whyte L.G."/>
        </authorList>
    </citation>
    <scope>NUCLEOTIDE SEQUENCE [LARGE SCALE GENOMIC DNA]</scope>
    <source>
        <strain evidence="9 10">S9.3B</strain>
    </source>
</reference>
<evidence type="ECO:0000259" key="7">
    <source>
        <dbReference type="Pfam" id="PF02272"/>
    </source>
</evidence>